<keyword evidence="8" id="KW-1185">Reference proteome</keyword>
<accession>A0A6A7C0V4</accession>
<feature type="non-terminal residue" evidence="7">
    <location>
        <position position="122"/>
    </location>
</feature>
<dbReference type="Gene3D" id="2.130.10.10">
    <property type="entry name" value="YVTN repeat-like/Quinoprotein amine dehydrogenase"/>
    <property type="match status" value="1"/>
</dbReference>
<comment type="function">
    <text evidence="5">Involved in mitochondrial fission. Acts as an adapter protein required to form mitochondrial fission complexes. Formation of these complexes is required to promote constriction and fission of the mitochondrial compartment at a late step in mitochondrial division.</text>
</comment>
<gene>
    <name evidence="7" type="ORF">K470DRAFT_201725</name>
</gene>
<dbReference type="SMART" id="SM00320">
    <property type="entry name" value="WD40"/>
    <property type="match status" value="2"/>
</dbReference>
<dbReference type="GO" id="GO:1990234">
    <property type="term" value="C:transferase complex"/>
    <property type="evidence" value="ECO:0007669"/>
    <property type="project" value="UniProtKB-ARBA"/>
</dbReference>
<comment type="similarity">
    <text evidence="3">Belongs to the WD repeat MDV1/CAF4 family.</text>
</comment>
<reference evidence="7" key="1">
    <citation type="journal article" date="2020" name="Stud. Mycol.">
        <title>101 Dothideomycetes genomes: a test case for predicting lifestyles and emergence of pathogens.</title>
        <authorList>
            <person name="Haridas S."/>
            <person name="Albert R."/>
            <person name="Binder M."/>
            <person name="Bloem J."/>
            <person name="Labutti K."/>
            <person name="Salamov A."/>
            <person name="Andreopoulos B."/>
            <person name="Baker S."/>
            <person name="Barry K."/>
            <person name="Bills G."/>
            <person name="Bluhm B."/>
            <person name="Cannon C."/>
            <person name="Castanera R."/>
            <person name="Culley D."/>
            <person name="Daum C."/>
            <person name="Ezra D."/>
            <person name="Gonzalez J."/>
            <person name="Henrissat B."/>
            <person name="Kuo A."/>
            <person name="Liang C."/>
            <person name="Lipzen A."/>
            <person name="Lutzoni F."/>
            <person name="Magnuson J."/>
            <person name="Mondo S."/>
            <person name="Nolan M."/>
            <person name="Ohm R."/>
            <person name="Pangilinan J."/>
            <person name="Park H.-J."/>
            <person name="Ramirez L."/>
            <person name="Alfaro M."/>
            <person name="Sun H."/>
            <person name="Tritt A."/>
            <person name="Yoshinaga Y."/>
            <person name="Zwiers L.-H."/>
            <person name="Turgeon B."/>
            <person name="Goodwin S."/>
            <person name="Spatafora J."/>
            <person name="Crous P."/>
            <person name="Grigoriev I."/>
        </authorList>
    </citation>
    <scope>NUCLEOTIDE SEQUENCE</scope>
    <source>
        <strain evidence="7">CBS 480.64</strain>
    </source>
</reference>
<dbReference type="Pfam" id="PF00400">
    <property type="entry name" value="WD40"/>
    <property type="match status" value="2"/>
</dbReference>
<dbReference type="InterPro" id="IPR036322">
    <property type="entry name" value="WD40_repeat_dom_sf"/>
</dbReference>
<evidence type="ECO:0000313" key="8">
    <source>
        <dbReference type="Proteomes" id="UP000799421"/>
    </source>
</evidence>
<dbReference type="EMBL" id="MU005975">
    <property type="protein sequence ID" value="KAF2861141.1"/>
    <property type="molecule type" value="Genomic_DNA"/>
</dbReference>
<protein>
    <recommendedName>
        <fullName evidence="4">Mitochondrial division protein 1</fullName>
    </recommendedName>
</protein>
<feature type="repeat" description="WD" evidence="6">
    <location>
        <begin position="97"/>
        <end position="122"/>
    </location>
</feature>
<dbReference type="PROSITE" id="PS50294">
    <property type="entry name" value="WD_REPEATS_REGION"/>
    <property type="match status" value="2"/>
</dbReference>
<evidence type="ECO:0000313" key="7">
    <source>
        <dbReference type="EMBL" id="KAF2861141.1"/>
    </source>
</evidence>
<evidence type="ECO:0000256" key="3">
    <source>
        <dbReference type="ARBA" id="ARBA00038415"/>
    </source>
</evidence>
<keyword evidence="2" id="KW-0677">Repeat</keyword>
<sequence>DALRWVPANRNLMNETPLQTYLSALAFAPSNSIVRNSFRSETEVWPPAATDWGFELQTLRGHIDVILSITPSSDWRRLVTVSYDNTVRLWDGAGRVLKGHNSPVWCLHFSSDSETLVSGSTD</sequence>
<dbReference type="PANTHER" id="PTHR22847">
    <property type="entry name" value="WD40 REPEAT PROTEIN"/>
    <property type="match status" value="1"/>
</dbReference>
<dbReference type="InterPro" id="IPR001680">
    <property type="entry name" value="WD40_rpt"/>
</dbReference>
<organism evidence="7 8">
    <name type="scientific">Piedraia hortae CBS 480.64</name>
    <dbReference type="NCBI Taxonomy" id="1314780"/>
    <lineage>
        <taxon>Eukaryota</taxon>
        <taxon>Fungi</taxon>
        <taxon>Dikarya</taxon>
        <taxon>Ascomycota</taxon>
        <taxon>Pezizomycotina</taxon>
        <taxon>Dothideomycetes</taxon>
        <taxon>Dothideomycetidae</taxon>
        <taxon>Capnodiales</taxon>
        <taxon>Piedraiaceae</taxon>
        <taxon>Piedraia</taxon>
    </lineage>
</organism>
<name>A0A6A7C0V4_9PEZI</name>
<proteinExistence type="inferred from homology"/>
<dbReference type="OrthoDB" id="674604at2759"/>
<dbReference type="InterPro" id="IPR015943">
    <property type="entry name" value="WD40/YVTN_repeat-like_dom_sf"/>
</dbReference>
<keyword evidence="1 6" id="KW-0853">WD repeat</keyword>
<dbReference type="PROSITE" id="PS50082">
    <property type="entry name" value="WD_REPEATS_2"/>
    <property type="match status" value="2"/>
</dbReference>
<dbReference type="AlphaFoldDB" id="A0A6A7C0V4"/>
<dbReference type="PANTHER" id="PTHR22847:SF637">
    <property type="entry name" value="WD REPEAT DOMAIN 5B"/>
    <property type="match status" value="1"/>
</dbReference>
<evidence type="ECO:0000256" key="1">
    <source>
        <dbReference type="ARBA" id="ARBA00022574"/>
    </source>
</evidence>
<evidence type="ECO:0000256" key="5">
    <source>
        <dbReference type="ARBA" id="ARBA00043913"/>
    </source>
</evidence>
<dbReference type="Proteomes" id="UP000799421">
    <property type="component" value="Unassembled WGS sequence"/>
</dbReference>
<evidence type="ECO:0000256" key="6">
    <source>
        <dbReference type="PROSITE-ProRule" id="PRU00221"/>
    </source>
</evidence>
<feature type="non-terminal residue" evidence="7">
    <location>
        <position position="1"/>
    </location>
</feature>
<feature type="repeat" description="WD" evidence="6">
    <location>
        <begin position="59"/>
        <end position="91"/>
    </location>
</feature>
<evidence type="ECO:0000256" key="2">
    <source>
        <dbReference type="ARBA" id="ARBA00022737"/>
    </source>
</evidence>
<dbReference type="SUPFAM" id="SSF50978">
    <property type="entry name" value="WD40 repeat-like"/>
    <property type="match status" value="1"/>
</dbReference>
<evidence type="ECO:0000256" key="4">
    <source>
        <dbReference type="ARBA" id="ARBA00039789"/>
    </source>
</evidence>